<keyword evidence="2 9" id="KW-0813">Transport</keyword>
<organism evidence="11 12">
    <name type="scientific">Salipiger profundus</name>
    <dbReference type="NCBI Taxonomy" id="1229727"/>
    <lineage>
        <taxon>Bacteria</taxon>
        <taxon>Pseudomonadati</taxon>
        <taxon>Pseudomonadota</taxon>
        <taxon>Alphaproteobacteria</taxon>
        <taxon>Rhodobacterales</taxon>
        <taxon>Roseobacteraceae</taxon>
        <taxon>Salipiger</taxon>
    </lineage>
</organism>
<keyword evidence="3" id="KW-1003">Cell membrane</keyword>
<feature type="transmembrane region" description="Helical" evidence="9">
    <location>
        <begin position="220"/>
        <end position="244"/>
    </location>
</feature>
<evidence type="ECO:0000256" key="6">
    <source>
        <dbReference type="ARBA" id="ARBA00022927"/>
    </source>
</evidence>
<dbReference type="GO" id="GO:0005886">
    <property type="term" value="C:plasma membrane"/>
    <property type="evidence" value="ECO:0007669"/>
    <property type="project" value="UniProtKB-SubCell"/>
</dbReference>
<feature type="transmembrane region" description="Helical" evidence="9">
    <location>
        <begin position="265"/>
        <end position="287"/>
    </location>
</feature>
<evidence type="ECO:0000256" key="8">
    <source>
        <dbReference type="ARBA" id="ARBA00023136"/>
    </source>
</evidence>
<accession>A0A1U7D8N9</accession>
<sequence length="302" mass="31881">MTSTDTISPNTATTAPAAETDTTKPARFPLMRRVLTSPKGIAGLILMLVIVAMAALAPILFPLGPWAMVGRPYIWPASGATLMGTDVLGRDMTAAMFWGAQISLLVGLVSAGISLVIGIAVGSAAGYYGGRVDAILMRFTDAVQTVPSFLFTIVIVAVAAPSIRTIVLAIALVSWPAVAQLMRAEVLSVKKREFVQSCRIIGMTDLRIILSQVIPNSLSPVIVIASVLVATAIITEAGLAFLGLGDPNVMSWGTMINLGRPSIRTTWYIALIPGGFVIMTVLALNLLGDAINDAFNPHLRKR</sequence>
<dbReference type="PROSITE" id="PS50928">
    <property type="entry name" value="ABC_TM1"/>
    <property type="match status" value="1"/>
</dbReference>
<reference evidence="11 12" key="1">
    <citation type="submission" date="2016-03" db="EMBL/GenBank/DDBJ databases">
        <title>Deep-sea bacteria in the southern Pacific.</title>
        <authorList>
            <person name="Tang K."/>
        </authorList>
    </citation>
    <scope>NUCLEOTIDE SEQUENCE [LARGE SCALE GENOMIC DNA]</scope>
    <source>
        <strain evidence="11 12">JLT2016</strain>
    </source>
</reference>
<feature type="transmembrane region" description="Helical" evidence="9">
    <location>
        <begin position="41"/>
        <end position="61"/>
    </location>
</feature>
<evidence type="ECO:0000259" key="10">
    <source>
        <dbReference type="PROSITE" id="PS50928"/>
    </source>
</evidence>
<evidence type="ECO:0000256" key="3">
    <source>
        <dbReference type="ARBA" id="ARBA00022475"/>
    </source>
</evidence>
<dbReference type="InterPro" id="IPR000515">
    <property type="entry name" value="MetI-like"/>
</dbReference>
<comment type="similarity">
    <text evidence="9">Belongs to the binding-protein-dependent transport system permease family.</text>
</comment>
<evidence type="ECO:0000256" key="9">
    <source>
        <dbReference type="RuleBase" id="RU363032"/>
    </source>
</evidence>
<gene>
    <name evidence="11" type="ORF">Ga0080559_TMP3703</name>
</gene>
<proteinExistence type="inferred from homology"/>
<feature type="transmembrane region" description="Helical" evidence="9">
    <location>
        <begin position="149"/>
        <end position="173"/>
    </location>
</feature>
<dbReference type="STRING" id="1229727.Ga0080559_TMP3703"/>
<dbReference type="GO" id="GO:0055085">
    <property type="term" value="P:transmembrane transport"/>
    <property type="evidence" value="ECO:0007669"/>
    <property type="project" value="InterPro"/>
</dbReference>
<dbReference type="GO" id="GO:0015031">
    <property type="term" value="P:protein transport"/>
    <property type="evidence" value="ECO:0007669"/>
    <property type="project" value="UniProtKB-KW"/>
</dbReference>
<dbReference type="GO" id="GO:0015833">
    <property type="term" value="P:peptide transport"/>
    <property type="evidence" value="ECO:0007669"/>
    <property type="project" value="UniProtKB-KW"/>
</dbReference>
<evidence type="ECO:0000313" key="12">
    <source>
        <dbReference type="Proteomes" id="UP000186559"/>
    </source>
</evidence>
<protein>
    <submittedName>
        <fullName evidence="11">Peptide/nickel transport system permease protein</fullName>
    </submittedName>
</protein>
<keyword evidence="7 9" id="KW-1133">Transmembrane helix</keyword>
<feature type="domain" description="ABC transmembrane type-1" evidence="10">
    <location>
        <begin position="100"/>
        <end position="288"/>
    </location>
</feature>
<keyword evidence="6" id="KW-0653">Protein transport</keyword>
<dbReference type="EMBL" id="CP014796">
    <property type="protein sequence ID" value="APX24499.1"/>
    <property type="molecule type" value="Genomic_DNA"/>
</dbReference>
<dbReference type="RefSeq" id="WP_229743316.1">
    <property type="nucleotide sequence ID" value="NZ_BMEW01000008.1"/>
</dbReference>
<dbReference type="PANTHER" id="PTHR43386">
    <property type="entry name" value="OLIGOPEPTIDE TRANSPORT SYSTEM PERMEASE PROTEIN APPC"/>
    <property type="match status" value="1"/>
</dbReference>
<comment type="subcellular location">
    <subcellularLocation>
        <location evidence="1 9">Cell membrane</location>
        <topology evidence="1 9">Multi-pass membrane protein</topology>
    </subcellularLocation>
</comment>
<name>A0A1U7D8N9_9RHOB</name>
<evidence type="ECO:0000313" key="11">
    <source>
        <dbReference type="EMBL" id="APX24499.1"/>
    </source>
</evidence>
<evidence type="ECO:0000256" key="1">
    <source>
        <dbReference type="ARBA" id="ARBA00004651"/>
    </source>
</evidence>
<dbReference type="CDD" id="cd06261">
    <property type="entry name" value="TM_PBP2"/>
    <property type="match status" value="1"/>
</dbReference>
<evidence type="ECO:0000256" key="7">
    <source>
        <dbReference type="ARBA" id="ARBA00022989"/>
    </source>
</evidence>
<feature type="transmembrane region" description="Helical" evidence="9">
    <location>
        <begin position="102"/>
        <end position="129"/>
    </location>
</feature>
<dbReference type="InterPro" id="IPR050366">
    <property type="entry name" value="BP-dependent_transpt_permease"/>
</dbReference>
<evidence type="ECO:0000256" key="4">
    <source>
        <dbReference type="ARBA" id="ARBA00022692"/>
    </source>
</evidence>
<dbReference type="InterPro" id="IPR035906">
    <property type="entry name" value="MetI-like_sf"/>
</dbReference>
<evidence type="ECO:0000256" key="5">
    <source>
        <dbReference type="ARBA" id="ARBA00022856"/>
    </source>
</evidence>
<keyword evidence="12" id="KW-1185">Reference proteome</keyword>
<dbReference type="KEGG" id="tpro:Ga0080559_TMP3703"/>
<keyword evidence="5" id="KW-0571">Peptide transport</keyword>
<keyword evidence="8 9" id="KW-0472">Membrane</keyword>
<keyword evidence="4 9" id="KW-0812">Transmembrane</keyword>
<dbReference type="Pfam" id="PF00528">
    <property type="entry name" value="BPD_transp_1"/>
    <property type="match status" value="1"/>
</dbReference>
<dbReference type="Proteomes" id="UP000186559">
    <property type="component" value="Chromosome"/>
</dbReference>
<dbReference type="AlphaFoldDB" id="A0A1U7D8N9"/>
<dbReference type="Gene3D" id="1.10.3720.10">
    <property type="entry name" value="MetI-like"/>
    <property type="match status" value="1"/>
</dbReference>
<dbReference type="PANTHER" id="PTHR43386:SF1">
    <property type="entry name" value="D,D-DIPEPTIDE TRANSPORT SYSTEM PERMEASE PROTEIN DDPC-RELATED"/>
    <property type="match status" value="1"/>
</dbReference>
<dbReference type="SUPFAM" id="SSF161098">
    <property type="entry name" value="MetI-like"/>
    <property type="match status" value="1"/>
</dbReference>
<evidence type="ECO:0000256" key="2">
    <source>
        <dbReference type="ARBA" id="ARBA00022448"/>
    </source>
</evidence>